<keyword evidence="3" id="KW-1185">Reference proteome</keyword>
<dbReference type="SUPFAM" id="SSF48557">
    <property type="entry name" value="L-aspartase-like"/>
    <property type="match status" value="1"/>
</dbReference>
<dbReference type="InterPro" id="IPR024083">
    <property type="entry name" value="Fumarase/histidase_N"/>
</dbReference>
<proteinExistence type="inferred from homology"/>
<accession>A0A9P3F0V3</accession>
<comment type="similarity">
    <text evidence="1">Belongs to the PAL/histidase family.</text>
</comment>
<evidence type="ECO:0008006" key="4">
    <source>
        <dbReference type="Google" id="ProtNLM"/>
    </source>
</evidence>
<dbReference type="OrthoDB" id="10051290at2759"/>
<dbReference type="PANTHER" id="PTHR10362">
    <property type="entry name" value="HISTIDINE AMMONIA-LYASE"/>
    <property type="match status" value="1"/>
</dbReference>
<sequence>MATLARMFTDLVLSQRCHPSSTLAVSGRDLTISDVVAVSRHLAHVELTPASIDAIEACSKIVPEKIAQGEVIYGVNTGFGGSADARSNDVERVQQSLISHLTCGIVADGKQELALTSNGIQSKVMGIRAKATGIQAKAMAIQAKAMAIQAKATAPTMAN</sequence>
<evidence type="ECO:0000313" key="3">
    <source>
        <dbReference type="Proteomes" id="UP000710440"/>
    </source>
</evidence>
<comment type="caution">
    <text evidence="2">The sequence shown here is derived from an EMBL/GenBank/DDBJ whole genome shotgun (WGS) entry which is preliminary data.</text>
</comment>
<evidence type="ECO:0000313" key="2">
    <source>
        <dbReference type="EMBL" id="GIK00987.1"/>
    </source>
</evidence>
<dbReference type="InterPro" id="IPR008948">
    <property type="entry name" value="L-Aspartase-like"/>
</dbReference>
<evidence type="ECO:0000256" key="1">
    <source>
        <dbReference type="ARBA" id="ARBA00007238"/>
    </source>
</evidence>
<dbReference type="Proteomes" id="UP000710440">
    <property type="component" value="Unassembled WGS sequence"/>
</dbReference>
<dbReference type="EMBL" id="BOPL01000002">
    <property type="protein sequence ID" value="GIK00987.1"/>
    <property type="molecule type" value="Genomic_DNA"/>
</dbReference>
<protein>
    <recommendedName>
        <fullName evidence="4">Phenylalanine ammonia-lyase</fullName>
    </recommendedName>
</protein>
<dbReference type="Gene3D" id="1.10.275.10">
    <property type="entry name" value="Fumarase/aspartase (N-terminal domain)"/>
    <property type="match status" value="1"/>
</dbReference>
<gene>
    <name evidence="2" type="ORF">Aspvir_005017</name>
</gene>
<dbReference type="AlphaFoldDB" id="A0A9P3F0V3"/>
<reference evidence="2 3" key="1">
    <citation type="submission" date="2021-02" db="EMBL/GenBank/DDBJ databases">
        <title>Pan-genome distribution and transcriptional activeness of fungal secondary metabolism genes in Aspergillus section Fumigati.</title>
        <authorList>
            <person name="Takahashi H."/>
            <person name="Umemura M."/>
            <person name="Ninomiya A."/>
            <person name="Kusuya Y."/>
            <person name="Urayama S."/>
            <person name="Shimizu M."/>
            <person name="Watanabe A."/>
            <person name="Kamei K."/>
            <person name="Yaguchi T."/>
            <person name="Hagiwara D."/>
        </authorList>
    </citation>
    <scope>NUCLEOTIDE SEQUENCE [LARGE SCALE GENOMIC DNA]</scope>
    <source>
        <strain evidence="2 3">IFM 47045</strain>
    </source>
</reference>
<dbReference type="Pfam" id="PF00221">
    <property type="entry name" value="Lyase_aromatic"/>
    <property type="match status" value="1"/>
</dbReference>
<dbReference type="GO" id="GO:0003824">
    <property type="term" value="F:catalytic activity"/>
    <property type="evidence" value="ECO:0007669"/>
    <property type="project" value="InterPro"/>
</dbReference>
<dbReference type="GeneID" id="66932999"/>
<dbReference type="InterPro" id="IPR001106">
    <property type="entry name" value="Aromatic_Lyase"/>
</dbReference>
<organism evidence="2 3">
    <name type="scientific">Aspergillus viridinutans</name>
    <dbReference type="NCBI Taxonomy" id="75553"/>
    <lineage>
        <taxon>Eukaryota</taxon>
        <taxon>Fungi</taxon>
        <taxon>Dikarya</taxon>
        <taxon>Ascomycota</taxon>
        <taxon>Pezizomycotina</taxon>
        <taxon>Eurotiomycetes</taxon>
        <taxon>Eurotiomycetidae</taxon>
        <taxon>Eurotiales</taxon>
        <taxon>Aspergillaceae</taxon>
        <taxon>Aspergillus</taxon>
        <taxon>Aspergillus subgen. Fumigati</taxon>
    </lineage>
</organism>
<dbReference type="RefSeq" id="XP_043124173.1">
    <property type="nucleotide sequence ID" value="XM_043268238.1"/>
</dbReference>
<name>A0A9P3F0V3_ASPVI</name>